<keyword evidence="6" id="KW-1185">Reference proteome</keyword>
<dbReference type="EMBL" id="QXGF01006326">
    <property type="protein sequence ID" value="KAE8917988.1"/>
    <property type="molecule type" value="Genomic_DNA"/>
</dbReference>
<dbReference type="Proteomes" id="UP000476176">
    <property type="component" value="Unassembled WGS sequence"/>
</dbReference>
<evidence type="ECO:0000313" key="5">
    <source>
        <dbReference type="Proteomes" id="UP000429523"/>
    </source>
</evidence>
<name>A0A6A3VUW7_9STRA</name>
<sequence>MRFLEFSRLSTLCRCEAHNVSLLRVSGREPCADTVGDSGSASALSRADSYGRIARAVASFKIRRLATGKFALRHLRAEWHAIHARIIHSAVSKRLVKQPVSELELEGPPSRRRRAPRPHVLTIKSGVAVPRDHGTVAPPTDNDWVALKARRQDEADRFTRRHQALLITY</sequence>
<evidence type="ECO:0000313" key="1">
    <source>
        <dbReference type="EMBL" id="KAE8917988.1"/>
    </source>
</evidence>
<evidence type="ECO:0000313" key="7">
    <source>
        <dbReference type="Proteomes" id="UP000476176"/>
    </source>
</evidence>
<reference evidence="5 6" key="1">
    <citation type="submission" date="2018-08" db="EMBL/GenBank/DDBJ databases">
        <title>Genomic investigation of the strawberry pathogen Phytophthora fragariae indicates pathogenicity is determined by transcriptional variation in three key races.</title>
        <authorList>
            <person name="Adams T.M."/>
            <person name="Armitage A.D."/>
            <person name="Sobczyk M.K."/>
            <person name="Bates H.J."/>
            <person name="Dunwell J.M."/>
            <person name="Nellist C.F."/>
            <person name="Harrison R.J."/>
        </authorList>
    </citation>
    <scope>NUCLEOTIDE SEQUENCE [LARGE SCALE GENOMIC DNA]</scope>
    <source>
        <strain evidence="2 7">BC-23</strain>
        <strain evidence="3 6">NOV-27</strain>
        <strain evidence="4 8">NOV-77</strain>
        <strain evidence="1 5">NOV-9</strain>
    </source>
</reference>
<proteinExistence type="predicted"/>
<accession>A0A6A3VUW7</accession>
<evidence type="ECO:0000313" key="3">
    <source>
        <dbReference type="EMBL" id="KAE9171544.1"/>
    </source>
</evidence>
<evidence type="ECO:0000313" key="4">
    <source>
        <dbReference type="EMBL" id="KAE9263195.1"/>
    </source>
</evidence>
<dbReference type="Proteomes" id="UP000486351">
    <property type="component" value="Unassembled WGS sequence"/>
</dbReference>
<evidence type="ECO:0000313" key="8">
    <source>
        <dbReference type="Proteomes" id="UP000486351"/>
    </source>
</evidence>
<dbReference type="Proteomes" id="UP000429523">
    <property type="component" value="Unassembled WGS sequence"/>
</dbReference>
<evidence type="ECO:0000313" key="2">
    <source>
        <dbReference type="EMBL" id="KAE9158903.1"/>
    </source>
</evidence>
<dbReference type="Proteomes" id="UP000433483">
    <property type="component" value="Unassembled WGS sequence"/>
</dbReference>
<dbReference type="EMBL" id="QXFY01009018">
    <property type="protein sequence ID" value="KAE9263195.1"/>
    <property type="molecule type" value="Genomic_DNA"/>
</dbReference>
<evidence type="ECO:0000313" key="6">
    <source>
        <dbReference type="Proteomes" id="UP000433483"/>
    </source>
</evidence>
<dbReference type="AlphaFoldDB" id="A0A6A3VUW7"/>
<gene>
    <name evidence="2" type="ORF">PF004_g31726</name>
    <name evidence="3" type="ORF">PF005_g27099</name>
    <name evidence="4" type="ORF">PF008_g32421</name>
    <name evidence="1" type="ORF">PF009_g31695</name>
</gene>
<organism evidence="3 6">
    <name type="scientific">Phytophthora fragariae</name>
    <dbReference type="NCBI Taxonomy" id="53985"/>
    <lineage>
        <taxon>Eukaryota</taxon>
        <taxon>Sar</taxon>
        <taxon>Stramenopiles</taxon>
        <taxon>Oomycota</taxon>
        <taxon>Peronosporomycetes</taxon>
        <taxon>Peronosporales</taxon>
        <taxon>Peronosporaceae</taxon>
        <taxon>Phytophthora</taxon>
    </lineage>
</organism>
<dbReference type="EMBL" id="QXGC01008375">
    <property type="protein sequence ID" value="KAE9158903.1"/>
    <property type="molecule type" value="Genomic_DNA"/>
</dbReference>
<comment type="caution">
    <text evidence="3">The sequence shown here is derived from an EMBL/GenBank/DDBJ whole genome shotgun (WGS) entry which is preliminary data.</text>
</comment>
<dbReference type="EMBL" id="QXGB01003302">
    <property type="protein sequence ID" value="KAE9171544.1"/>
    <property type="molecule type" value="Genomic_DNA"/>
</dbReference>
<protein>
    <submittedName>
        <fullName evidence="3">Uncharacterized protein</fullName>
    </submittedName>
</protein>